<feature type="region of interest" description="Disordered" evidence="1">
    <location>
        <begin position="2511"/>
        <end position="2542"/>
    </location>
</feature>
<feature type="region of interest" description="Disordered" evidence="1">
    <location>
        <begin position="1419"/>
        <end position="1449"/>
    </location>
</feature>
<feature type="compositionally biased region" description="Basic and acidic residues" evidence="1">
    <location>
        <begin position="1331"/>
        <end position="1350"/>
    </location>
</feature>
<feature type="compositionally biased region" description="Polar residues" evidence="1">
    <location>
        <begin position="2998"/>
        <end position="3011"/>
    </location>
</feature>
<feature type="region of interest" description="Disordered" evidence="1">
    <location>
        <begin position="317"/>
        <end position="346"/>
    </location>
</feature>
<name>A0ABD3T853_9LAMI</name>
<dbReference type="PANTHER" id="PTHR35511:SF2">
    <property type="entry name" value="A-KINASE ANCHOR-LIKE PROTEIN"/>
    <property type="match status" value="1"/>
</dbReference>
<feature type="compositionally biased region" description="Basic and acidic residues" evidence="1">
    <location>
        <begin position="1419"/>
        <end position="1441"/>
    </location>
</feature>
<feature type="compositionally biased region" description="Basic and acidic residues" evidence="1">
    <location>
        <begin position="317"/>
        <end position="326"/>
    </location>
</feature>
<evidence type="ECO:0000256" key="1">
    <source>
        <dbReference type="SAM" id="MobiDB-lite"/>
    </source>
</evidence>
<feature type="region of interest" description="Disordered" evidence="1">
    <location>
        <begin position="2573"/>
        <end position="2651"/>
    </location>
</feature>
<feature type="region of interest" description="Disordered" evidence="1">
    <location>
        <begin position="1271"/>
        <end position="1292"/>
    </location>
</feature>
<feature type="region of interest" description="Disordered" evidence="1">
    <location>
        <begin position="373"/>
        <end position="421"/>
    </location>
</feature>
<feature type="region of interest" description="Disordered" evidence="1">
    <location>
        <begin position="2961"/>
        <end position="3095"/>
    </location>
</feature>
<sequence length="3117" mass="348745">MATEADIPAPICETRREEVEKKVDQATNISLDKLPREEKTQAEQLNKLPETLESNADVQNEEKGIESCDQTFDGEHFLKSPSIVEHSSEANKVSEKPDQVVKDGTEISLLKNSELDDQPIKTIVAEDNSVERSQQNAECSPLVAKPHGELGDKTEERTADSVEPEEERLLAQNVSRLVSNEETEENSVIEEDDSQRKNEECLEEESKEPPARKSLMKDDRDAESIVIHEAKIEGSELSEIQNNSENLLLKVEAQTERPKISLDEQSLPADLQGIPNDIIEQKTIDEVKEETFEVQNVAAIVPSEVIEAVSEMKHKEPFIKESEKPSSIEASTRVNINDDESVNMPHEIEDEDLRTAELLGNEKNTECTLLKEKVQEEEKPVESLHVASEDNKAFASSQDTDATNSSFEDQSLRTTSQGILHEKTEERTIDEVDIKDKTLEVQSVTKIVSNEDVQEKSLIQVDGSQLEPLENETVKPCLAEASTRFTNTDLTKVIHEAKIEDEDNRKGELNHSESNIECNLLKEEAQMEKPIEKESSASGQDTYKTIALEDESLTADPQEILGDHTEEQTADATVTKEETLEVQNVSRAVSNEEIEVKSFVDVDESQTKHENLVNQCEEPPVRKAPIEVQGDIESSIIHEPKLENEELRKTELSENPLPKVEVIEHIESSALGQVVLEHETFASDTQKLLGENTEERKADAIDSKEEILEVQNVSRTIPNEEIEENSLINVDDSQTKYDEHLIKECEEPPLGKVSIKDEGDVESSVIDEPIIENEELKKTELSESPVPKVEVTEVIESSDSGQDTNTTIVLEDKSLTADPQEKLGIKTEESTSYAIDTKETLEVQNISKTVSTEEIEEESLVNLADSQTKHDEHFNYSQKKYEEQKTQDPQGIQDDKIEDNITDAFEIKEKTLEEENEAKNVSNEETEVKLLIQDDGSQVEHEEIFKKVSEEPSLMEASICDTNDDRSIIMHEFKIENEDLRRDELLKAKDITECTLLKEEELEKPVESLHVAAEDNKAFALSQGIEIKNSLEDQSLTEYAQATQTDETTIDEANKKQETCEVQNVVTKFSNEEEAIENPSVQVDASQIEHLRKESEKQSLPEVLTGTTNADLTKLTHEVKFGNEELTEAQLFQGEENNESIHQKKEAYNETPNEHLQVALESIEESASVEEKDAASVLEEQRVAADPQRIVGVNTVRTADAADVKDETLEAQNAATTVPTEENEDNSLIHEDGVQMKEPSSLESSRADGKDESKIIHEAVLVDEDKKKAEIFENEQNTESTLVKEEARVDKSVESLDVAPEVIKASVSSQDIDMISSFEEQTLTTHSQGILDDHKEDTTTDVTEKEETQDTQKIPATDSDGIEENLLTQVDSTTMNHEENLEKQGEMVTEALTAKNYGDESTIMQEAKFEIEDLRQAESYEKEKDTESTFLKQEAEKEKPIESFQVDPTDIIAFSSGQDTETSSVEKQILTANPQEIIGDKTEDKAISASDIEESLEVQNPTMVSADDIGGAISYCNANDSNATSELEEGNSKDSVSKGVSQIQDVNASSRAWENTRLENTSAREVLNVGIHLPGEEDICKPDEDCTFDSKEILQDKDAGNNIEEVNLKIDEALITDTQSSALKSEDDKLSMLEEISLLKDIDICTQNDQLNNVEKHDEDKSMATDEEAEDQSKETKVETNEAVDHIIQKNMQEDPETTNKDSDSDLQITDNQNHIAARSEATADEVDEPVQETRELEVKSSSEYIEKAHDGKITDCYDEEKTITEIPNQEVQEIYKESNEYTESSTKIIEDGGEKNNFAVISAEEMKEAGICEDDKKNMEQDTEVPGKFEYADSKAQTSETIEQEESLQDHHITSVNITAQEEMGKDSEYIKNTGMKGSDVSEEVVVYMAKDPNCEQEKSFITEESEEDAQARSEKFENVTSLVSEASEENGDVKSVGENSCNEKTELKKTEVLDDNIIPISNNKILVGADQEERMEGHVLYEEKEVEIQQNPVAETIQKVEKERLINASQDILDANEVSGEEKSNADYNKETTDNANYVASDEVSSTDLLQEIRRESMQDLENKEAQEQYQDLPVSAFIKDLIFEQQMDDQLCFVSAEESDICQKMQKLEGASLSASSERITEQNVEENEVAEDTTNKEYLENLAKEAATKSIMDDLKATEGDQETVRSDETKEETKEFTSTKIATDFLQKSFHEPAHVECYSNVEREFTINGEELQVEKTAAGETEEARTDKDKCKEEMGIQEISDCSSKAPIMIETCGEDVPTFANEASGENSTSEVGGEAIDFHEEADTTESTVMKKETSLKDILVDDKSIEELETKSHDKVGGEAIDFHEEADTTESTVMKKEKSLKDILVDDKSIEEIETKSHDKVTEMTSTPIKSQAVEIESIGENSTLVFLSESAEAEPGCIGTLIEEKSESNGVEQVHQENKTGYESTDQGVKEFKSCEIPIPGNNEEGNDTEYITKCESLEEVTEDDITSIPEKQKLEDSVLFFKDAWLEPSSKLEKITDDSTIEDNYGANETSVKGEEARKEEVDDISENKEVLEQKRPEEVPDSLIQVRNCNLVMEAEDSEIKERKYEAEPTKESDKIESEVTFEPKETIKDNMLGQKIEEEDQDKENNNLGSFKEEIIGESPREDEANQEKDPRMDRKEIFGVIRNANENEEVSKVCEDAEVTDNISKLVEPDENLLANESIDRDLPLQDQAKCVEEITTILDTKEMAHELDIKIPSEDPREKENQFPELHNLLDASHAKDTDVGTTKEDGLMGIQSDRDVTEEDVQGFNEGSADSNKNIVAKVSTGEEAEIIQPETISETLKHETEEQQPEKTYEAVSQAKGVECEEKKITDHIHNTVTENSTCVSTDKILPSYILQVSTDDADEGAKNQETHKQCGVLPVLPPIKCSDVEIEQSDLPLLEANPPSAKDKHVVLEADHTEKAKHDFLIDSKNIIVTENEDSVVCSANEGEKLSPSKTEQEETKCGHEEKPNDETEKSMEDTAPTLSELLQVSTKETTPIADHCTTEKEQVIHKVELQEERSHEEAKTDEEKDDEECSSEHKKSDSGSEAPVMVEAADADVKVTPKKPHNILSGVGSKVKHSIAKVKKAITGKSSHPKPTSPK</sequence>
<evidence type="ECO:0000313" key="3">
    <source>
        <dbReference type="Proteomes" id="UP001634393"/>
    </source>
</evidence>
<feature type="region of interest" description="Disordered" evidence="1">
    <location>
        <begin position="125"/>
        <end position="220"/>
    </location>
</feature>
<keyword evidence="3" id="KW-1185">Reference proteome</keyword>
<accession>A0ABD3T853</accession>
<feature type="compositionally biased region" description="Basic and acidic residues" evidence="1">
    <location>
        <begin position="207"/>
        <end position="220"/>
    </location>
</feature>
<feature type="region of interest" description="Disordered" evidence="1">
    <location>
        <begin position="1324"/>
        <end position="1364"/>
    </location>
</feature>
<feature type="region of interest" description="Disordered" evidence="1">
    <location>
        <begin position="1718"/>
        <end position="1744"/>
    </location>
</feature>
<feature type="region of interest" description="Disordered" evidence="1">
    <location>
        <begin position="2153"/>
        <end position="2181"/>
    </location>
</feature>
<feature type="compositionally biased region" description="Basic and acidic residues" evidence="1">
    <location>
        <begin position="3018"/>
        <end position="3044"/>
    </location>
</feature>
<feature type="compositionally biased region" description="Basic and acidic residues" evidence="1">
    <location>
        <begin position="2526"/>
        <end position="2542"/>
    </location>
</feature>
<feature type="region of interest" description="Disordered" evidence="1">
    <location>
        <begin position="2747"/>
        <end position="2794"/>
    </location>
</feature>
<dbReference type="PANTHER" id="PTHR35511">
    <property type="entry name" value="A-KINASE ANCHOR-LIKE PROTEIN"/>
    <property type="match status" value="1"/>
</dbReference>
<dbReference type="Proteomes" id="UP001634393">
    <property type="component" value="Unassembled WGS sequence"/>
</dbReference>
<feature type="compositionally biased region" description="Basic and acidic residues" evidence="1">
    <location>
        <begin position="2573"/>
        <end position="2604"/>
    </location>
</feature>
<feature type="region of interest" description="Disordered" evidence="1">
    <location>
        <begin position="1205"/>
        <end position="1253"/>
    </location>
</feature>
<reference evidence="2 3" key="1">
    <citation type="submission" date="2024-12" db="EMBL/GenBank/DDBJ databases">
        <title>The unique morphological basis and parallel evolutionary history of personate flowers in Penstemon.</title>
        <authorList>
            <person name="Depatie T.H."/>
            <person name="Wessinger C.A."/>
        </authorList>
    </citation>
    <scope>NUCLEOTIDE SEQUENCE [LARGE SCALE GENOMIC DNA]</scope>
    <source>
        <strain evidence="2">WTNN_2</strain>
        <tissue evidence="2">Leaf</tissue>
    </source>
</reference>
<feature type="compositionally biased region" description="Basic and acidic residues" evidence="1">
    <location>
        <begin position="2627"/>
        <end position="2651"/>
    </location>
</feature>
<dbReference type="EMBL" id="JBJXBP010000004">
    <property type="protein sequence ID" value="KAL3833129.1"/>
    <property type="molecule type" value="Genomic_DNA"/>
</dbReference>
<feature type="compositionally biased region" description="Polar residues" evidence="1">
    <location>
        <begin position="394"/>
        <end position="418"/>
    </location>
</feature>
<feature type="compositionally biased region" description="Basic and acidic residues" evidence="1">
    <location>
        <begin position="1654"/>
        <end position="1664"/>
    </location>
</feature>
<feature type="compositionally biased region" description="Basic and acidic residues" evidence="1">
    <location>
        <begin position="2963"/>
        <end position="2994"/>
    </location>
</feature>
<feature type="region of interest" description="Disordered" evidence="1">
    <location>
        <begin position="2417"/>
        <end position="2440"/>
    </location>
</feature>
<feature type="compositionally biased region" description="Basic and acidic residues" evidence="1">
    <location>
        <begin position="1282"/>
        <end position="1292"/>
    </location>
</feature>
<evidence type="ECO:0008006" key="4">
    <source>
        <dbReference type="Google" id="ProtNLM"/>
    </source>
</evidence>
<feature type="region of interest" description="Disordered" evidence="1">
    <location>
        <begin position="1654"/>
        <end position="1681"/>
    </location>
</feature>
<feature type="compositionally biased region" description="Polar residues" evidence="1">
    <location>
        <begin position="2036"/>
        <end position="2046"/>
    </location>
</feature>
<feature type="compositionally biased region" description="Basic and acidic residues" evidence="1">
    <location>
        <begin position="2751"/>
        <end position="2765"/>
    </location>
</feature>
<feature type="compositionally biased region" description="Basic and acidic residues" evidence="1">
    <location>
        <begin position="1732"/>
        <end position="1744"/>
    </location>
</feature>
<feature type="compositionally biased region" description="Basic and acidic residues" evidence="1">
    <location>
        <begin position="146"/>
        <end position="160"/>
    </location>
</feature>
<protein>
    <recommendedName>
        <fullName evidence="4">Titin-like</fullName>
    </recommendedName>
</protein>
<comment type="caution">
    <text evidence="2">The sequence shown here is derived from an EMBL/GenBank/DDBJ whole genome shotgun (WGS) entry which is preliminary data.</text>
</comment>
<feature type="compositionally biased region" description="Basic and acidic residues" evidence="1">
    <location>
        <begin position="373"/>
        <end position="392"/>
    </location>
</feature>
<proteinExistence type="predicted"/>
<feature type="compositionally biased region" description="Polar residues" evidence="1">
    <location>
        <begin position="1210"/>
        <end position="1220"/>
    </location>
</feature>
<feature type="compositionally biased region" description="Basic and acidic residues" evidence="1">
    <location>
        <begin position="1671"/>
        <end position="1681"/>
    </location>
</feature>
<feature type="region of interest" description="Disordered" evidence="1">
    <location>
        <begin position="2019"/>
        <end position="2046"/>
    </location>
</feature>
<feature type="compositionally biased region" description="Acidic residues" evidence="1">
    <location>
        <begin position="181"/>
        <end position="193"/>
    </location>
</feature>
<organism evidence="2 3">
    <name type="scientific">Penstemon smallii</name>
    <dbReference type="NCBI Taxonomy" id="265156"/>
    <lineage>
        <taxon>Eukaryota</taxon>
        <taxon>Viridiplantae</taxon>
        <taxon>Streptophyta</taxon>
        <taxon>Embryophyta</taxon>
        <taxon>Tracheophyta</taxon>
        <taxon>Spermatophyta</taxon>
        <taxon>Magnoliopsida</taxon>
        <taxon>eudicotyledons</taxon>
        <taxon>Gunneridae</taxon>
        <taxon>Pentapetalae</taxon>
        <taxon>asterids</taxon>
        <taxon>lamiids</taxon>
        <taxon>Lamiales</taxon>
        <taxon>Plantaginaceae</taxon>
        <taxon>Cheloneae</taxon>
        <taxon>Penstemon</taxon>
    </lineage>
</organism>
<feature type="compositionally biased region" description="Basic and acidic residues" evidence="1">
    <location>
        <begin position="2022"/>
        <end position="2035"/>
    </location>
</feature>
<evidence type="ECO:0000313" key="2">
    <source>
        <dbReference type="EMBL" id="KAL3833129.1"/>
    </source>
</evidence>
<gene>
    <name evidence="2" type="ORF">ACJIZ3_007865</name>
</gene>